<name>A0A286MQN8_9CAUD</name>
<feature type="transmembrane region" description="Helical" evidence="1">
    <location>
        <begin position="76"/>
        <end position="106"/>
    </location>
</feature>
<organism evidence="2 3">
    <name type="scientific">Mycobacterium phage GuuelaD</name>
    <dbReference type="NCBI Taxonomy" id="2015819"/>
    <lineage>
        <taxon>Viruses</taxon>
        <taxon>Duplodnaviria</taxon>
        <taxon>Heunggongvirae</taxon>
        <taxon>Uroviricota</taxon>
        <taxon>Caudoviricetes</taxon>
        <taxon>Vilmaviridae</taxon>
        <taxon>Lclasvirinae</taxon>
        <taxon>Faithunavirus</taxon>
        <taxon>Faithunavirus guuelaD</taxon>
    </lineage>
</organism>
<dbReference type="GeneID" id="63209670"/>
<evidence type="ECO:0000256" key="1">
    <source>
        <dbReference type="SAM" id="Phobius"/>
    </source>
</evidence>
<feature type="transmembrane region" description="Helical" evidence="1">
    <location>
        <begin position="49"/>
        <end position="69"/>
    </location>
</feature>
<keyword evidence="1" id="KW-1133">Transmembrane helix</keyword>
<dbReference type="KEGG" id="vg:63209670"/>
<accession>A0A286MQN8</accession>
<feature type="transmembrane region" description="Helical" evidence="1">
    <location>
        <begin position="20"/>
        <end position="43"/>
    </location>
</feature>
<protein>
    <submittedName>
        <fullName evidence="2">Uncharacterized protein</fullName>
    </submittedName>
</protein>
<gene>
    <name evidence="2" type="primary">140</name>
    <name evidence="2" type="ORF">SEA_GUUELAD_140</name>
</gene>
<evidence type="ECO:0000313" key="3">
    <source>
        <dbReference type="Proteomes" id="UP000225984"/>
    </source>
</evidence>
<keyword evidence="1" id="KW-0472">Membrane</keyword>
<keyword evidence="1" id="KW-0812">Transmembrane</keyword>
<proteinExistence type="predicted"/>
<evidence type="ECO:0000313" key="2">
    <source>
        <dbReference type="EMBL" id="ASW31563.1"/>
    </source>
</evidence>
<sequence>MSTLSVCRFLACRTVANVPLGVPLVPCLSALCAVPCVAYGAVLSAPLCIALGVCLRWFCVPCVLAAVLCSGRCVCGWLCASLCGCALVRCVCMAGAGCVSLCVLLSAAPSRWYGRAVFVAVCGCEAVLCVP</sequence>
<dbReference type="RefSeq" id="YP_010013098.1">
    <property type="nucleotide sequence ID" value="NC_053508.1"/>
</dbReference>
<dbReference type="Proteomes" id="UP000225984">
    <property type="component" value="Segment"/>
</dbReference>
<keyword evidence="3" id="KW-1185">Reference proteome</keyword>
<dbReference type="EMBL" id="MF324910">
    <property type="protein sequence ID" value="ASW31563.1"/>
    <property type="molecule type" value="Genomic_DNA"/>
</dbReference>
<reference evidence="2 3" key="1">
    <citation type="submission" date="2017-06" db="EMBL/GenBank/DDBJ databases">
        <authorList>
            <person name="Apiz-Saab J."/>
            <person name="Gonzalez-Montes K.M."/>
            <person name="Diaz-Perez J."/>
            <person name="Fuentes-Cruz G.A."/>
            <person name="Fuster-Rivera J.M."/>
            <person name="Gonzalez-Espada L.V."/>
            <person name="Gonzalez-Perez P.D."/>
            <person name="Hernandez-Morales C.S."/>
            <person name="Hernandez-Rivera R."/>
            <person name="Herrera-DelValle R.J."/>
            <person name="Jaramillo-Criado J.A."/>
            <person name="Lama-Diaz J.M."/>
            <person name="Llavona-Feo P.M."/>
            <person name="Medina-Barreto M.A."/>
            <person name="Melendez-Ortiz M.Y."/>
            <person name="Melendez-Rivera C.M."/>
            <person name="Mercado-Andino A.K."/>
            <person name="Mercado-Delgado A.J."/>
            <person name="Ortiz-DeArmas J.I."/>
            <person name="Ortiz-Ortiz C.P."/>
            <person name="Quesada-Gordillo A.M."/>
            <person name="Fernandez-Martinez M."/>
            <person name="Vazquez E."/>
            <person name="Rubin M.R."/>
            <person name="Stoner T.H."/>
            <person name="Garlena R.A."/>
            <person name="Russell D.A."/>
            <person name="Pope W.H."/>
            <person name="Jacobs-Sera D."/>
            <person name="Hatfull G.F."/>
        </authorList>
    </citation>
    <scope>NUCLEOTIDE SEQUENCE [LARGE SCALE GENOMIC DNA]</scope>
</reference>